<evidence type="ECO:0000313" key="4">
    <source>
        <dbReference type="EMBL" id="CAI0436011.1"/>
    </source>
</evidence>
<dbReference type="Proteomes" id="UP001154282">
    <property type="component" value="Unassembled WGS sequence"/>
</dbReference>
<dbReference type="InterPro" id="IPR001229">
    <property type="entry name" value="Jacalin-like_lectin_dom"/>
</dbReference>
<feature type="domain" description="Jacalin-type lectin" evidence="3">
    <location>
        <begin position="14"/>
        <end position="156"/>
    </location>
</feature>
<dbReference type="FunFam" id="2.100.10.30:FF:000001">
    <property type="entry name" value="Jacalin-related lectin 33"/>
    <property type="match status" value="2"/>
</dbReference>
<dbReference type="Gene3D" id="2.100.10.30">
    <property type="entry name" value="Jacalin-like lectin domain"/>
    <property type="match status" value="2"/>
</dbReference>
<comment type="similarity">
    <text evidence="1">Belongs to the jacalin lectin family.</text>
</comment>
<evidence type="ECO:0000256" key="2">
    <source>
        <dbReference type="ARBA" id="ARBA00022734"/>
    </source>
</evidence>
<evidence type="ECO:0000313" key="5">
    <source>
        <dbReference type="Proteomes" id="UP001154282"/>
    </source>
</evidence>
<dbReference type="PANTHER" id="PTHR47293">
    <property type="entry name" value="JACALIN-RELATED LECTIN 3"/>
    <property type="match status" value="1"/>
</dbReference>
<keyword evidence="5" id="KW-1185">Reference proteome</keyword>
<dbReference type="GO" id="GO:0005537">
    <property type="term" value="F:D-mannose binding"/>
    <property type="evidence" value="ECO:0007669"/>
    <property type="project" value="UniProtKB-ARBA"/>
</dbReference>
<dbReference type="EMBL" id="CAMGYJ010000006">
    <property type="protein sequence ID" value="CAI0436011.1"/>
    <property type="molecule type" value="Genomic_DNA"/>
</dbReference>
<evidence type="ECO:0000259" key="3">
    <source>
        <dbReference type="PROSITE" id="PS51752"/>
    </source>
</evidence>
<protein>
    <recommendedName>
        <fullName evidence="3">Jacalin-type lectin domain-containing protein</fullName>
    </recommendedName>
</protein>
<dbReference type="InterPro" id="IPR033734">
    <property type="entry name" value="Jacalin-like_lectin_dom_plant"/>
</dbReference>
<dbReference type="CDD" id="cd09612">
    <property type="entry name" value="Jacalin"/>
    <property type="match status" value="2"/>
</dbReference>
<accession>A0AAV0LP81</accession>
<dbReference type="Pfam" id="PF01419">
    <property type="entry name" value="Jacalin"/>
    <property type="match status" value="2"/>
</dbReference>
<sequence length="336" mass="36659">MFLLQSGDNREKKPVRVGPWGGQGGFGWDDGVYSGVKQLVIAHGSGIDSLQIEYDKKGASIWSERHGGSGGNKTDKIMFDYPQEILTHITGTYGPLMYMGPNIIKSLTFYTNKGKHGPFGDEQGPSFTSKIDEGRIVGFHGREGFFLDGLGVHVLEGIVKVSYGVLKEPVPQGPGPWGGDGGRPWDDGVFSGVKQIFVTRTADAICSIQIEYDRSGQSVWSVKHGGTVGTATHRLKLEHPHEFLVSISGYHGSTNREDKHKFVKSLSFQTSRGKYGPFGEEVGTFFTSPTADGKVVGFHGRSGAYLDAIGVHMQYWLGSNNRPSRPSIFKRSGWAD</sequence>
<dbReference type="PROSITE" id="PS51752">
    <property type="entry name" value="JACALIN_LECTIN"/>
    <property type="match status" value="2"/>
</dbReference>
<feature type="domain" description="Jacalin-type lectin" evidence="3">
    <location>
        <begin position="171"/>
        <end position="315"/>
    </location>
</feature>
<dbReference type="SUPFAM" id="SSF51101">
    <property type="entry name" value="Mannose-binding lectins"/>
    <property type="match status" value="2"/>
</dbReference>
<organism evidence="4 5">
    <name type="scientific">Linum tenue</name>
    <dbReference type="NCBI Taxonomy" id="586396"/>
    <lineage>
        <taxon>Eukaryota</taxon>
        <taxon>Viridiplantae</taxon>
        <taxon>Streptophyta</taxon>
        <taxon>Embryophyta</taxon>
        <taxon>Tracheophyta</taxon>
        <taxon>Spermatophyta</taxon>
        <taxon>Magnoliopsida</taxon>
        <taxon>eudicotyledons</taxon>
        <taxon>Gunneridae</taxon>
        <taxon>Pentapetalae</taxon>
        <taxon>rosids</taxon>
        <taxon>fabids</taxon>
        <taxon>Malpighiales</taxon>
        <taxon>Linaceae</taxon>
        <taxon>Linum</taxon>
    </lineage>
</organism>
<proteinExistence type="inferred from homology"/>
<dbReference type="AlphaFoldDB" id="A0AAV0LP81"/>
<name>A0AAV0LP81_9ROSI</name>
<evidence type="ECO:0000256" key="1">
    <source>
        <dbReference type="ARBA" id="ARBA00006568"/>
    </source>
</evidence>
<dbReference type="InterPro" id="IPR036404">
    <property type="entry name" value="Jacalin-like_lectin_dom_sf"/>
</dbReference>
<dbReference type="GO" id="GO:0005536">
    <property type="term" value="F:D-glucose binding"/>
    <property type="evidence" value="ECO:0007669"/>
    <property type="project" value="UniProtKB-ARBA"/>
</dbReference>
<comment type="caution">
    <text evidence="4">The sequence shown here is derived from an EMBL/GenBank/DDBJ whole genome shotgun (WGS) entry which is preliminary data.</text>
</comment>
<reference evidence="4" key="1">
    <citation type="submission" date="2022-08" db="EMBL/GenBank/DDBJ databases">
        <authorList>
            <person name="Gutierrez-Valencia J."/>
        </authorList>
    </citation>
    <scope>NUCLEOTIDE SEQUENCE</scope>
</reference>
<dbReference type="SMART" id="SM00915">
    <property type="entry name" value="Jacalin"/>
    <property type="match status" value="2"/>
</dbReference>
<dbReference type="PANTHER" id="PTHR47293:SF68">
    <property type="entry name" value="JACALIN-RELATED LECTIN 3"/>
    <property type="match status" value="1"/>
</dbReference>
<keyword evidence="2" id="KW-0430">Lectin</keyword>
<gene>
    <name evidence="4" type="ORF">LITE_LOCUS24909</name>
</gene>